<dbReference type="OrthoDB" id="345761at2"/>
<evidence type="ECO:0000313" key="9">
    <source>
        <dbReference type="EMBL" id="RHW16705.1"/>
    </source>
</evidence>
<evidence type="ECO:0000313" key="10">
    <source>
        <dbReference type="Proteomes" id="UP000266693"/>
    </source>
</evidence>
<keyword evidence="4" id="KW-0808">Transferase</keyword>
<keyword evidence="6 8" id="KW-1133">Transmembrane helix</keyword>
<evidence type="ECO:0000256" key="2">
    <source>
        <dbReference type="ARBA" id="ARBA00022475"/>
    </source>
</evidence>
<proteinExistence type="predicted"/>
<protein>
    <recommendedName>
        <fullName evidence="11">Glycosyltransferase RgtA/B/C/D-like domain-containing protein</fullName>
    </recommendedName>
</protein>
<dbReference type="EMBL" id="QWLV01000008">
    <property type="protein sequence ID" value="RHW16705.1"/>
    <property type="molecule type" value="Genomic_DNA"/>
</dbReference>
<feature type="transmembrane region" description="Helical" evidence="8">
    <location>
        <begin position="133"/>
        <end position="151"/>
    </location>
</feature>
<dbReference type="Proteomes" id="UP000266693">
    <property type="component" value="Unassembled WGS sequence"/>
</dbReference>
<name>A0A396S029_9SPHN</name>
<keyword evidence="10" id="KW-1185">Reference proteome</keyword>
<evidence type="ECO:0000256" key="8">
    <source>
        <dbReference type="SAM" id="Phobius"/>
    </source>
</evidence>
<keyword evidence="5 8" id="KW-0812">Transmembrane</keyword>
<evidence type="ECO:0000256" key="6">
    <source>
        <dbReference type="ARBA" id="ARBA00022989"/>
    </source>
</evidence>
<dbReference type="GO" id="GO:0005886">
    <property type="term" value="C:plasma membrane"/>
    <property type="evidence" value="ECO:0007669"/>
    <property type="project" value="UniProtKB-SubCell"/>
</dbReference>
<accession>A0A396S029</accession>
<evidence type="ECO:0000256" key="7">
    <source>
        <dbReference type="ARBA" id="ARBA00023136"/>
    </source>
</evidence>
<sequence>MFRISIHPRSWRLTIASRPLTRERMTRPFWQDRRVQALILLLSAIILRSPDFGNPIVEVDEQFYVLIGDRMVTEGAIPFVDIWDRKPIGTFLIFAFARLFGDGFLPYQLVATLFAWGTAIGVLVAARQLGAKAATALFAGVIYLAWIEIFGGRGGQAGVFMNLFVTWGAVLTLRLPALAEAGRVRAILWNGVAACLLAGIAIQIKYTPAVEGAFFGLAHLWFLRKAAGGWPSIIAAGAIWALAGLAPTIAVIAVYTAMGHYEAFMYANFWSIGGRGSYPQATVVSKFFGIVAKTSPLWVAAAFALRRFDDPRRALLIGWIVAAFIAFLSIGTFILSYALSLIAPFLIAAVPLLDRRPRAALLVFLFAAILWVRDSWFYYDDEAQVREVAALMKANSGDECPYVFEGDTILYHLADSCLPGTYPFPSHLWLSTETHAIGVDQADEVRRILATRPPVIVITTQKKDVWAPEVLGIIRRELAANYRPIRRVPREDFQLVVYLRNDREPVGMR</sequence>
<evidence type="ECO:0000256" key="5">
    <source>
        <dbReference type="ARBA" id="ARBA00022692"/>
    </source>
</evidence>
<dbReference type="InterPro" id="IPR050297">
    <property type="entry name" value="LipidA_mod_glycosyltrf_83"/>
</dbReference>
<dbReference type="PANTHER" id="PTHR33908:SF11">
    <property type="entry name" value="MEMBRANE PROTEIN"/>
    <property type="match status" value="1"/>
</dbReference>
<feature type="transmembrane region" description="Helical" evidence="8">
    <location>
        <begin position="157"/>
        <end position="175"/>
    </location>
</feature>
<evidence type="ECO:0000256" key="3">
    <source>
        <dbReference type="ARBA" id="ARBA00022676"/>
    </source>
</evidence>
<gene>
    <name evidence="9" type="ORF">D1610_14610</name>
</gene>
<dbReference type="GO" id="GO:0009103">
    <property type="term" value="P:lipopolysaccharide biosynthetic process"/>
    <property type="evidence" value="ECO:0007669"/>
    <property type="project" value="UniProtKB-ARBA"/>
</dbReference>
<organism evidence="9 10">
    <name type="scientific">Sphingomonas gilva</name>
    <dbReference type="NCBI Taxonomy" id="2305907"/>
    <lineage>
        <taxon>Bacteria</taxon>
        <taxon>Pseudomonadati</taxon>
        <taxon>Pseudomonadota</taxon>
        <taxon>Alphaproteobacteria</taxon>
        <taxon>Sphingomonadales</taxon>
        <taxon>Sphingomonadaceae</taxon>
        <taxon>Sphingomonas</taxon>
    </lineage>
</organism>
<comment type="subcellular location">
    <subcellularLocation>
        <location evidence="1">Cell membrane</location>
        <topology evidence="1">Multi-pass membrane protein</topology>
    </subcellularLocation>
</comment>
<reference evidence="9 10" key="1">
    <citation type="submission" date="2018-08" db="EMBL/GenBank/DDBJ databases">
        <title>The multiple taxonomic identification of Sphingomonas gilva.</title>
        <authorList>
            <person name="Zhu D."/>
            <person name="Zheng S."/>
        </authorList>
    </citation>
    <scope>NUCLEOTIDE SEQUENCE [LARGE SCALE GENOMIC DNA]</scope>
    <source>
        <strain evidence="9 10">ZDH117</strain>
    </source>
</reference>
<feature type="transmembrane region" description="Helical" evidence="8">
    <location>
        <begin position="230"/>
        <end position="255"/>
    </location>
</feature>
<dbReference type="AlphaFoldDB" id="A0A396S029"/>
<evidence type="ECO:0000256" key="4">
    <source>
        <dbReference type="ARBA" id="ARBA00022679"/>
    </source>
</evidence>
<keyword evidence="2" id="KW-1003">Cell membrane</keyword>
<evidence type="ECO:0000256" key="1">
    <source>
        <dbReference type="ARBA" id="ARBA00004651"/>
    </source>
</evidence>
<feature type="transmembrane region" description="Helical" evidence="8">
    <location>
        <begin position="314"/>
        <end position="347"/>
    </location>
</feature>
<feature type="transmembrane region" description="Helical" evidence="8">
    <location>
        <begin position="104"/>
        <end position="126"/>
    </location>
</feature>
<evidence type="ECO:0008006" key="11">
    <source>
        <dbReference type="Google" id="ProtNLM"/>
    </source>
</evidence>
<comment type="caution">
    <text evidence="9">The sequence shown here is derived from an EMBL/GenBank/DDBJ whole genome shotgun (WGS) entry which is preliminary data.</text>
</comment>
<keyword evidence="3" id="KW-0328">Glycosyltransferase</keyword>
<feature type="transmembrane region" description="Helical" evidence="8">
    <location>
        <begin position="187"/>
        <end position="206"/>
    </location>
</feature>
<dbReference type="GO" id="GO:0016763">
    <property type="term" value="F:pentosyltransferase activity"/>
    <property type="evidence" value="ECO:0007669"/>
    <property type="project" value="TreeGrafter"/>
</dbReference>
<dbReference type="PANTHER" id="PTHR33908">
    <property type="entry name" value="MANNOSYLTRANSFERASE YKCB-RELATED"/>
    <property type="match status" value="1"/>
</dbReference>
<keyword evidence="7 8" id="KW-0472">Membrane</keyword>